<accession>A0A7C3MFJ8</accession>
<proteinExistence type="inferred from homology"/>
<gene>
    <name evidence="8" type="ORF">ENR21_04475</name>
    <name evidence="7" type="ORF">ENW66_05330</name>
</gene>
<feature type="transmembrane region" description="Helical" evidence="6">
    <location>
        <begin position="111"/>
        <end position="133"/>
    </location>
</feature>
<dbReference type="GO" id="GO:0017004">
    <property type="term" value="P:cytochrome complex assembly"/>
    <property type="evidence" value="ECO:0007669"/>
    <property type="project" value="InterPro"/>
</dbReference>
<feature type="transmembrane region" description="Helical" evidence="6">
    <location>
        <begin position="139"/>
        <end position="160"/>
    </location>
</feature>
<keyword evidence="3 6" id="KW-0812">Transmembrane</keyword>
<comment type="subcellular location">
    <subcellularLocation>
        <location evidence="1">Membrane</location>
        <topology evidence="1">Multi-pass membrane protein</topology>
    </subcellularLocation>
</comment>
<evidence type="ECO:0000313" key="8">
    <source>
        <dbReference type="EMBL" id="HGF87656.1"/>
    </source>
</evidence>
<name>A0A7C3MFJ8_ARCFL</name>
<dbReference type="EMBL" id="DTLB01000034">
    <property type="protein sequence ID" value="HFW32356.1"/>
    <property type="molecule type" value="Genomic_DNA"/>
</dbReference>
<feature type="transmembrane region" description="Helical" evidence="6">
    <location>
        <begin position="39"/>
        <end position="57"/>
    </location>
</feature>
<keyword evidence="4 6" id="KW-1133">Transmembrane helix</keyword>
<dbReference type="EMBL" id="DSQD01000139">
    <property type="protein sequence ID" value="HGF87656.1"/>
    <property type="molecule type" value="Genomic_DNA"/>
</dbReference>
<dbReference type="Pfam" id="PF03379">
    <property type="entry name" value="CcmB"/>
    <property type="match status" value="1"/>
</dbReference>
<sequence length="228" mass="25302">MECSLTTERALKKLWRRLMRLLELAKKDLRLEIKNKSNISLMLLFSLTAAFLFSASISEPGKIFSSLLLIIFFLAGMLGYSASFLKEYDSGTIEGLKASPLTPQEIIGGKILFNLFLMLAIQTFIFPVCYALFDVEGDFVLAFSTFAICNAALSVTITSLSPLLSHSRAREMLLPVMLFPVIFPLINSTVIAVNSALESFLDFERILFIVAYTGIISSLSMITADRVV</sequence>
<evidence type="ECO:0000256" key="5">
    <source>
        <dbReference type="ARBA" id="ARBA00023136"/>
    </source>
</evidence>
<evidence type="ECO:0000256" key="3">
    <source>
        <dbReference type="ARBA" id="ARBA00022692"/>
    </source>
</evidence>
<dbReference type="AlphaFoldDB" id="A0A7C3MFJ8"/>
<keyword evidence="5 6" id="KW-0472">Membrane</keyword>
<dbReference type="GO" id="GO:0016020">
    <property type="term" value="C:membrane"/>
    <property type="evidence" value="ECO:0007669"/>
    <property type="project" value="UniProtKB-SubCell"/>
</dbReference>
<reference evidence="7" key="1">
    <citation type="journal article" date="2020" name="mSystems">
        <title>Genome- and Community-Level Interaction Insights into Carbon Utilization and Element Cycling Functions of Hydrothermarchaeota in Hydrothermal Sediment.</title>
        <authorList>
            <person name="Zhou Z."/>
            <person name="Liu Y."/>
            <person name="Xu W."/>
            <person name="Pan J."/>
            <person name="Luo Z.H."/>
            <person name="Li M."/>
        </authorList>
    </citation>
    <scope>NUCLEOTIDE SEQUENCE [LARGE SCALE GENOMIC DNA]</scope>
    <source>
        <strain evidence="8">SpSt-38</strain>
        <strain evidence="7">SpSt-87</strain>
    </source>
</reference>
<feature type="transmembrane region" description="Helical" evidence="6">
    <location>
        <begin position="205"/>
        <end position="224"/>
    </location>
</feature>
<evidence type="ECO:0000256" key="2">
    <source>
        <dbReference type="ARBA" id="ARBA00010544"/>
    </source>
</evidence>
<evidence type="ECO:0000256" key="1">
    <source>
        <dbReference type="ARBA" id="ARBA00004141"/>
    </source>
</evidence>
<feature type="transmembrane region" description="Helical" evidence="6">
    <location>
        <begin position="63"/>
        <end position="85"/>
    </location>
</feature>
<organism evidence="7">
    <name type="scientific">Archaeoglobus fulgidus</name>
    <dbReference type="NCBI Taxonomy" id="2234"/>
    <lineage>
        <taxon>Archaea</taxon>
        <taxon>Methanobacteriati</taxon>
        <taxon>Methanobacteriota</taxon>
        <taxon>Archaeoglobi</taxon>
        <taxon>Archaeoglobales</taxon>
        <taxon>Archaeoglobaceae</taxon>
        <taxon>Archaeoglobus</taxon>
    </lineage>
</organism>
<evidence type="ECO:0000313" key="7">
    <source>
        <dbReference type="EMBL" id="HFW32356.1"/>
    </source>
</evidence>
<comment type="caution">
    <text evidence="7">The sequence shown here is derived from an EMBL/GenBank/DDBJ whole genome shotgun (WGS) entry which is preliminary data.</text>
</comment>
<evidence type="ECO:0000256" key="6">
    <source>
        <dbReference type="SAM" id="Phobius"/>
    </source>
</evidence>
<protein>
    <submittedName>
        <fullName evidence="7">Heme exporter protein CcmB</fullName>
    </submittedName>
</protein>
<feature type="transmembrane region" description="Helical" evidence="6">
    <location>
        <begin position="172"/>
        <end position="193"/>
    </location>
</feature>
<dbReference type="GO" id="GO:0015232">
    <property type="term" value="F:heme transmembrane transporter activity"/>
    <property type="evidence" value="ECO:0007669"/>
    <property type="project" value="InterPro"/>
</dbReference>
<evidence type="ECO:0000256" key="4">
    <source>
        <dbReference type="ARBA" id="ARBA00022989"/>
    </source>
</evidence>
<comment type="similarity">
    <text evidence="2">Belongs to the CcmB/CycW/HelB family.</text>
</comment>
<dbReference type="InterPro" id="IPR003544">
    <property type="entry name" value="Cyt_c_biogenesis_CcmB"/>
</dbReference>